<comment type="caution">
    <text evidence="1">The sequence shown here is derived from an EMBL/GenBank/DDBJ whole genome shotgun (WGS) entry which is preliminary data.</text>
</comment>
<organism evidence="1 2">
    <name type="scientific">Hymenobacter metallilatus</name>
    <dbReference type="NCBI Taxonomy" id="2493666"/>
    <lineage>
        <taxon>Bacteria</taxon>
        <taxon>Pseudomonadati</taxon>
        <taxon>Bacteroidota</taxon>
        <taxon>Cytophagia</taxon>
        <taxon>Cytophagales</taxon>
        <taxon>Hymenobacteraceae</taxon>
        <taxon>Hymenobacter</taxon>
    </lineage>
</organism>
<dbReference type="OrthoDB" id="997000at2"/>
<reference evidence="1 2" key="1">
    <citation type="submission" date="2018-12" db="EMBL/GenBank/DDBJ databases">
        <authorList>
            <person name="Feng G."/>
            <person name="Zhu H."/>
        </authorList>
    </citation>
    <scope>NUCLEOTIDE SEQUENCE [LARGE SCALE GENOMIC DNA]</scope>
    <source>
        <strain evidence="1 2">9PBR-2</strain>
    </source>
</reference>
<evidence type="ECO:0000313" key="1">
    <source>
        <dbReference type="EMBL" id="RSK29603.1"/>
    </source>
</evidence>
<proteinExistence type="predicted"/>
<dbReference type="Proteomes" id="UP000280066">
    <property type="component" value="Unassembled WGS sequence"/>
</dbReference>
<dbReference type="RefSeq" id="WP_125432900.1">
    <property type="nucleotide sequence ID" value="NZ_RWIS01000012.1"/>
</dbReference>
<gene>
    <name evidence="1" type="ORF">EI290_17190</name>
</gene>
<name>A0A3R9M4S8_9BACT</name>
<dbReference type="EMBL" id="RWIS01000012">
    <property type="protein sequence ID" value="RSK29603.1"/>
    <property type="molecule type" value="Genomic_DNA"/>
</dbReference>
<accession>A0A3R9M4S8</accession>
<sequence length="112" mass="12589">MTFPYRPLFLLEAESATIFEIKRLDVQSQNPSNVYFWLYFDKASGQLSQLGFVSMSTEGEVHRREFTQGRLRFDATEGTFEPAGGSQAQALRTVTPPVLPAALETALFAFFT</sequence>
<keyword evidence="2" id="KW-1185">Reference proteome</keyword>
<dbReference type="AlphaFoldDB" id="A0A3R9M4S8"/>
<protein>
    <submittedName>
        <fullName evidence="1">Uncharacterized protein</fullName>
    </submittedName>
</protein>
<evidence type="ECO:0000313" key="2">
    <source>
        <dbReference type="Proteomes" id="UP000280066"/>
    </source>
</evidence>